<evidence type="ECO:0000313" key="2">
    <source>
        <dbReference type="WBParaSite" id="nRc.2.0.1.t43172-RA"/>
    </source>
</evidence>
<dbReference type="WBParaSite" id="nRc.2.0.1.t43172-RA">
    <property type="protein sequence ID" value="nRc.2.0.1.t43172-RA"/>
    <property type="gene ID" value="nRc.2.0.1.g43172"/>
</dbReference>
<proteinExistence type="predicted"/>
<accession>A0A915KW59</accession>
<organism evidence="1 2">
    <name type="scientific">Romanomermis culicivorax</name>
    <name type="common">Nematode worm</name>
    <dbReference type="NCBI Taxonomy" id="13658"/>
    <lineage>
        <taxon>Eukaryota</taxon>
        <taxon>Metazoa</taxon>
        <taxon>Ecdysozoa</taxon>
        <taxon>Nematoda</taxon>
        <taxon>Enoplea</taxon>
        <taxon>Dorylaimia</taxon>
        <taxon>Mermithida</taxon>
        <taxon>Mermithoidea</taxon>
        <taxon>Mermithidae</taxon>
        <taxon>Romanomermis</taxon>
    </lineage>
</organism>
<sequence>MRIVLVDEIYVTVKGHLYLLFSTERKGSSTACNFQPENPLSVGKDDCNFAANDSQLRPTEPNGNFRSLRLRSLDCIQFRSAPLEKAGINGP</sequence>
<name>A0A915KW59_ROMCU</name>
<evidence type="ECO:0000313" key="1">
    <source>
        <dbReference type="Proteomes" id="UP000887565"/>
    </source>
</evidence>
<dbReference type="Proteomes" id="UP000887565">
    <property type="component" value="Unplaced"/>
</dbReference>
<protein>
    <submittedName>
        <fullName evidence="2">Uncharacterized protein</fullName>
    </submittedName>
</protein>
<keyword evidence="1" id="KW-1185">Reference proteome</keyword>
<reference evidence="2" key="1">
    <citation type="submission" date="2022-11" db="UniProtKB">
        <authorList>
            <consortium name="WormBaseParasite"/>
        </authorList>
    </citation>
    <scope>IDENTIFICATION</scope>
</reference>
<dbReference type="AlphaFoldDB" id="A0A915KW59"/>